<dbReference type="InterPro" id="IPR054105">
    <property type="entry name" value="WHD_NrtR"/>
</dbReference>
<evidence type="ECO:0000259" key="2">
    <source>
        <dbReference type="PROSITE" id="PS51462"/>
    </source>
</evidence>
<dbReference type="AlphaFoldDB" id="A0A6J4LUP9"/>
<dbReference type="InterPro" id="IPR000086">
    <property type="entry name" value="NUDIX_hydrolase_dom"/>
</dbReference>
<dbReference type="InterPro" id="IPR036390">
    <property type="entry name" value="WH_DNA-bd_sf"/>
</dbReference>
<accession>A0A6J4LUP9</accession>
<protein>
    <submittedName>
        <fullName evidence="3">Hypothetical Nudix-like regulator</fullName>
    </submittedName>
</protein>
<dbReference type="Pfam" id="PF21906">
    <property type="entry name" value="WHD_NrtR"/>
    <property type="match status" value="1"/>
</dbReference>
<dbReference type="PROSITE" id="PS51462">
    <property type="entry name" value="NUDIX"/>
    <property type="match status" value="1"/>
</dbReference>
<dbReference type="SUPFAM" id="SSF46785">
    <property type="entry name" value="Winged helix' DNA-binding domain"/>
    <property type="match status" value="1"/>
</dbReference>
<evidence type="ECO:0000313" key="3">
    <source>
        <dbReference type="EMBL" id="CAA9340447.1"/>
    </source>
</evidence>
<dbReference type="InterPro" id="IPR036388">
    <property type="entry name" value="WH-like_DNA-bd_sf"/>
</dbReference>
<dbReference type="InterPro" id="IPR020476">
    <property type="entry name" value="Nudix_hydrolase"/>
</dbReference>
<dbReference type="InterPro" id="IPR015797">
    <property type="entry name" value="NUDIX_hydrolase-like_dom_sf"/>
</dbReference>
<reference evidence="3" key="1">
    <citation type="submission" date="2020-02" db="EMBL/GenBank/DDBJ databases">
        <authorList>
            <person name="Meier V. D."/>
        </authorList>
    </citation>
    <scope>NUCLEOTIDE SEQUENCE</scope>
    <source>
        <strain evidence="3">AVDCRST_MAG72</strain>
    </source>
</reference>
<dbReference type="Gene3D" id="1.10.10.10">
    <property type="entry name" value="Winged helix-like DNA-binding domain superfamily/Winged helix DNA-binding domain"/>
    <property type="match status" value="1"/>
</dbReference>
<proteinExistence type="predicted"/>
<dbReference type="GO" id="GO:0016787">
    <property type="term" value="F:hydrolase activity"/>
    <property type="evidence" value="ECO:0007669"/>
    <property type="project" value="UniProtKB-KW"/>
</dbReference>
<dbReference type="Gene3D" id="3.90.79.10">
    <property type="entry name" value="Nucleoside Triphosphate Pyrophosphohydrolase"/>
    <property type="match status" value="1"/>
</dbReference>
<dbReference type="PANTHER" id="PTHR43736">
    <property type="entry name" value="ADP-RIBOSE PYROPHOSPHATASE"/>
    <property type="match status" value="1"/>
</dbReference>
<dbReference type="Pfam" id="PF00293">
    <property type="entry name" value="NUDIX"/>
    <property type="match status" value="1"/>
</dbReference>
<dbReference type="PRINTS" id="PR00502">
    <property type="entry name" value="NUDIXFAMILY"/>
</dbReference>
<name>A0A6J4LUP9_9ACTN</name>
<dbReference type="PANTHER" id="PTHR43736:SF4">
    <property type="entry name" value="SLR1690 PROTEIN"/>
    <property type="match status" value="1"/>
</dbReference>
<keyword evidence="1" id="KW-0378">Hydrolase</keyword>
<organism evidence="3">
    <name type="scientific">uncultured Nocardioidaceae bacterium</name>
    <dbReference type="NCBI Taxonomy" id="253824"/>
    <lineage>
        <taxon>Bacteria</taxon>
        <taxon>Bacillati</taxon>
        <taxon>Actinomycetota</taxon>
        <taxon>Actinomycetes</taxon>
        <taxon>Propionibacteriales</taxon>
        <taxon>Nocardioidaceae</taxon>
        <taxon>environmental samples</taxon>
    </lineage>
</organism>
<dbReference type="EMBL" id="CADCUJ010000035">
    <property type="protein sequence ID" value="CAA9340447.1"/>
    <property type="molecule type" value="Genomic_DNA"/>
</dbReference>
<dbReference type="SUPFAM" id="SSF55811">
    <property type="entry name" value="Nudix"/>
    <property type="match status" value="1"/>
</dbReference>
<evidence type="ECO:0000256" key="1">
    <source>
        <dbReference type="ARBA" id="ARBA00022801"/>
    </source>
</evidence>
<feature type="domain" description="Nudix hydrolase" evidence="2">
    <location>
        <begin position="11"/>
        <end position="145"/>
    </location>
</feature>
<dbReference type="CDD" id="cd18873">
    <property type="entry name" value="NUDIX_NadM_like"/>
    <property type="match status" value="1"/>
</dbReference>
<gene>
    <name evidence="3" type="ORF">AVDCRST_MAG72-764</name>
</gene>
<sequence length="233" mass="25842">MVYTSEHPIFAVTVDVVALTIREDALCALMVRRGGEPFAGLWALPGGFVEPDEDLRAAALRELHEETAISAADVRLEQLASYGEPDRDPRGRTVSVAWLAVLPHAPEPRGGSDAASADWRPVDELLEAEHLAFDHREILSAGVERARARLEYTGLATEFVDAHFTVAELRRVYEVVWGRRLDPGNFHRKVTRTAGFVTRVGEFVNRGPGRPAELFRFGGAQVLYPPLSRWTFG</sequence>